<protein>
    <submittedName>
        <fullName evidence="2">Uncharacterized protein</fullName>
    </submittedName>
</protein>
<reference evidence="2 3" key="1">
    <citation type="submission" date="2020-02" db="EMBL/GenBank/DDBJ databases">
        <title>A chromosome-scale genome assembly of the black bullhead catfish (Ameiurus melas).</title>
        <authorList>
            <person name="Wen M."/>
            <person name="Zham M."/>
            <person name="Cabau C."/>
            <person name="Klopp C."/>
            <person name="Donnadieu C."/>
            <person name="Roques C."/>
            <person name="Bouchez O."/>
            <person name="Lampietro C."/>
            <person name="Jouanno E."/>
            <person name="Herpin A."/>
            <person name="Louis A."/>
            <person name="Berthelot C."/>
            <person name="Parey E."/>
            <person name="Roest-Crollius H."/>
            <person name="Braasch I."/>
            <person name="Postlethwait J."/>
            <person name="Robinson-Rechavi M."/>
            <person name="Echchiki A."/>
            <person name="Begum T."/>
            <person name="Montfort J."/>
            <person name="Schartl M."/>
            <person name="Bobe J."/>
            <person name="Guiguen Y."/>
        </authorList>
    </citation>
    <scope>NUCLEOTIDE SEQUENCE [LARGE SCALE GENOMIC DNA]</scope>
    <source>
        <strain evidence="2">M_S1</strain>
        <tissue evidence="2">Blood</tissue>
    </source>
</reference>
<evidence type="ECO:0000256" key="1">
    <source>
        <dbReference type="ARBA" id="ARBA00023180"/>
    </source>
</evidence>
<dbReference type="AlphaFoldDB" id="A0A7J5ZHY0"/>
<comment type="caution">
    <text evidence="2">The sequence shown here is derived from an EMBL/GenBank/DDBJ whole genome shotgun (WGS) entry which is preliminary data.</text>
</comment>
<dbReference type="SUPFAM" id="SSF54452">
    <property type="entry name" value="MHC antigen-recognition domain"/>
    <property type="match status" value="1"/>
</dbReference>
<name>A0A7J5ZHY0_AMEME</name>
<evidence type="ECO:0000313" key="2">
    <source>
        <dbReference type="EMBL" id="KAF4070234.1"/>
    </source>
</evidence>
<organism evidence="2 3">
    <name type="scientific">Ameiurus melas</name>
    <name type="common">Black bullhead</name>
    <name type="synonym">Silurus melas</name>
    <dbReference type="NCBI Taxonomy" id="219545"/>
    <lineage>
        <taxon>Eukaryota</taxon>
        <taxon>Metazoa</taxon>
        <taxon>Chordata</taxon>
        <taxon>Craniata</taxon>
        <taxon>Vertebrata</taxon>
        <taxon>Euteleostomi</taxon>
        <taxon>Actinopterygii</taxon>
        <taxon>Neopterygii</taxon>
        <taxon>Teleostei</taxon>
        <taxon>Ostariophysi</taxon>
        <taxon>Siluriformes</taxon>
        <taxon>Ictaluridae</taxon>
        <taxon>Ameiurus</taxon>
    </lineage>
</organism>
<accession>A0A7J5ZHY0</accession>
<dbReference type="Proteomes" id="UP000593565">
    <property type="component" value="Unassembled WGS sequence"/>
</dbReference>
<dbReference type="EMBL" id="JAAGNN010000030">
    <property type="protein sequence ID" value="KAF4070234.1"/>
    <property type="molecule type" value="Genomic_DNA"/>
</dbReference>
<keyword evidence="1" id="KW-0325">Glycoprotein</keyword>
<proteinExistence type="predicted"/>
<dbReference type="InterPro" id="IPR037055">
    <property type="entry name" value="MHC_I-like_Ag-recog_sf"/>
</dbReference>
<sequence length="135" mass="15220">MFQNCNLPPESGNTRYQVFRDMATEVRRASQCYEHTGNMKRLHVLINLLTFLSSANTGSHSLCSVSTFIIGETPFPEFTLLIMLDDITISSYVSDTQKAVTRVDRTINDEEQDFCSLQNDFWNTAQGYVGTSTSS</sequence>
<keyword evidence="3" id="KW-1185">Reference proteome</keyword>
<dbReference type="Gene3D" id="3.30.500.10">
    <property type="entry name" value="MHC class I-like antigen recognition-like"/>
    <property type="match status" value="1"/>
</dbReference>
<evidence type="ECO:0000313" key="3">
    <source>
        <dbReference type="Proteomes" id="UP000593565"/>
    </source>
</evidence>
<gene>
    <name evidence="2" type="ORF">AMELA_G00291670</name>
</gene>
<dbReference type="InterPro" id="IPR011162">
    <property type="entry name" value="MHC_I/II-like_Ag-recog"/>
</dbReference>